<feature type="transmembrane region" description="Helical" evidence="1">
    <location>
        <begin position="122"/>
        <end position="140"/>
    </location>
</feature>
<dbReference type="RefSeq" id="WP_323452442.1">
    <property type="nucleotide sequence ID" value="NZ_JAYFUI010000045.1"/>
</dbReference>
<keyword evidence="1" id="KW-0812">Transmembrane</keyword>
<keyword evidence="1" id="KW-1133">Transmembrane helix</keyword>
<keyword evidence="1" id="KW-0472">Membrane</keyword>
<sequence>MSSNERSVQLHQSASTETANFDRFVLGASMAACAYLAQTMPFGPLGLNVSTMYLITLLIMALSAVFGFLRIEATITTTNANSAYLHRIEMGALNDLTSRMLAREPAERWAARTKTMYRMRNITMLISFFCYVATKVYASYPA</sequence>
<feature type="transmembrane region" description="Helical" evidence="1">
    <location>
        <begin position="50"/>
        <end position="69"/>
    </location>
</feature>
<gene>
    <name evidence="2" type="ORF">VA602_03110</name>
</gene>
<keyword evidence="3" id="KW-1185">Reference proteome</keyword>
<accession>A0ABU5VAD4</accession>
<proteinExistence type="predicted"/>
<dbReference type="EMBL" id="JAYFUI010000045">
    <property type="protein sequence ID" value="MEA5670324.1"/>
    <property type="molecule type" value="Genomic_DNA"/>
</dbReference>
<organism evidence="2 3">
    <name type="scientific">Pseudomonas machongensis</name>
    <dbReference type="NCBI Taxonomy" id="3110229"/>
    <lineage>
        <taxon>Bacteria</taxon>
        <taxon>Pseudomonadati</taxon>
        <taxon>Pseudomonadota</taxon>
        <taxon>Gammaproteobacteria</taxon>
        <taxon>Pseudomonadales</taxon>
        <taxon>Pseudomonadaceae</taxon>
        <taxon>Pseudomonas</taxon>
    </lineage>
</organism>
<reference evidence="2 3" key="1">
    <citation type="submission" date="2023-12" db="EMBL/GenBank/DDBJ databases">
        <title>Pseudomonas machongensis sp. nov., isolated from wilted pepper plants (Capsicum annuum).</title>
        <authorList>
            <person name="Qiu M."/>
            <person name="Li Y."/>
            <person name="Liu Q."/>
            <person name="Zhang X."/>
            <person name="Huang Y."/>
            <person name="Guo R."/>
            <person name="Hu M."/>
            <person name="Zhou J."/>
            <person name="Zhou X."/>
        </authorList>
    </citation>
    <scope>NUCLEOTIDE SEQUENCE [LARGE SCALE GENOMIC DNA]</scope>
    <source>
        <strain evidence="2 3">MH2</strain>
    </source>
</reference>
<evidence type="ECO:0000256" key="1">
    <source>
        <dbReference type="SAM" id="Phobius"/>
    </source>
</evidence>
<comment type="caution">
    <text evidence="2">The sequence shown here is derived from an EMBL/GenBank/DDBJ whole genome shotgun (WGS) entry which is preliminary data.</text>
</comment>
<protein>
    <submittedName>
        <fullName evidence="2">Uncharacterized protein</fullName>
    </submittedName>
</protein>
<dbReference type="Proteomes" id="UP001302573">
    <property type="component" value="Unassembled WGS sequence"/>
</dbReference>
<evidence type="ECO:0000313" key="3">
    <source>
        <dbReference type="Proteomes" id="UP001302573"/>
    </source>
</evidence>
<name>A0ABU5VAD4_9PSED</name>
<evidence type="ECO:0000313" key="2">
    <source>
        <dbReference type="EMBL" id="MEA5670324.1"/>
    </source>
</evidence>